<dbReference type="Gene3D" id="1.10.8.60">
    <property type="match status" value="1"/>
</dbReference>
<dbReference type="GO" id="GO:0005886">
    <property type="term" value="C:plasma membrane"/>
    <property type="evidence" value="ECO:0007669"/>
    <property type="project" value="TreeGrafter"/>
</dbReference>
<dbReference type="PANTHER" id="PTHR30050">
    <property type="entry name" value="CHROMOSOMAL REPLICATION INITIATOR PROTEIN DNAA"/>
    <property type="match status" value="1"/>
</dbReference>
<reference evidence="1" key="1">
    <citation type="submission" date="2021-04" db="EMBL/GenBank/DDBJ databases">
        <authorList>
            <person name="Yoon J."/>
        </authorList>
    </citation>
    <scope>NUCLEOTIDE SEQUENCE</scope>
    <source>
        <strain evidence="1">KMU-90</strain>
    </source>
</reference>
<keyword evidence="2" id="KW-1185">Reference proteome</keyword>
<dbReference type="AlphaFoldDB" id="A0A8J7WCU0"/>
<gene>
    <name evidence="1" type="ORF">KB874_14060</name>
</gene>
<comment type="caution">
    <text evidence="1">The sequence shown here is derived from an EMBL/GenBank/DDBJ whole genome shotgun (WGS) entry which is preliminary data.</text>
</comment>
<accession>A0A8J7WCU0</accession>
<dbReference type="PANTHER" id="PTHR30050:SF5">
    <property type="entry name" value="DNAA REGULATORY INACTIVATOR HDA"/>
    <property type="match status" value="1"/>
</dbReference>
<organism evidence="1 2">
    <name type="scientific">Thetidibacter halocola</name>
    <dbReference type="NCBI Taxonomy" id="2827239"/>
    <lineage>
        <taxon>Bacteria</taxon>
        <taxon>Pseudomonadati</taxon>
        <taxon>Pseudomonadota</taxon>
        <taxon>Alphaproteobacteria</taxon>
        <taxon>Rhodobacterales</taxon>
        <taxon>Roseobacteraceae</taxon>
        <taxon>Thetidibacter</taxon>
    </lineage>
</organism>
<dbReference type="EMBL" id="JAGTUU010000005">
    <property type="protein sequence ID" value="MBS0125212.1"/>
    <property type="molecule type" value="Genomic_DNA"/>
</dbReference>
<dbReference type="Gene3D" id="3.40.50.300">
    <property type="entry name" value="P-loop containing nucleotide triphosphate hydrolases"/>
    <property type="match status" value="1"/>
</dbReference>
<name>A0A8J7WCU0_9RHOB</name>
<dbReference type="RefSeq" id="WP_212537168.1">
    <property type="nucleotide sequence ID" value="NZ_JAGTUU010000005.1"/>
</dbReference>
<protein>
    <submittedName>
        <fullName evidence="1">Chromosomal replication initiator DnaA</fullName>
    </submittedName>
</protein>
<dbReference type="GO" id="GO:0006270">
    <property type="term" value="P:DNA replication initiation"/>
    <property type="evidence" value="ECO:0007669"/>
    <property type="project" value="TreeGrafter"/>
</dbReference>
<sequence length="226" mass="24430">MAEQLPLPLPVRAALGREDYFVSTANALAVAMVEGWRDWPQRKLVLLGPSGSGKTHLAHVWAAQSGATILPAQDLAQADIPRLAEAPACVEDVQRIAGEPAAEEALFHLHNLCLAEGRALLLTAVRPPMRWGLTLPDLQSRLEGTQSVSLSDPDDALLTALLAKLFADRQIVPDATVIPYLVAHMPRSYAAARQMTEALDRAALSAKSRITRPMAVQMVARLDEPD</sequence>
<dbReference type="GO" id="GO:0003688">
    <property type="term" value="F:DNA replication origin binding"/>
    <property type="evidence" value="ECO:0007669"/>
    <property type="project" value="TreeGrafter"/>
</dbReference>
<evidence type="ECO:0000313" key="1">
    <source>
        <dbReference type="EMBL" id="MBS0125212.1"/>
    </source>
</evidence>
<dbReference type="InterPro" id="IPR027417">
    <property type="entry name" value="P-loop_NTPase"/>
</dbReference>
<evidence type="ECO:0000313" key="2">
    <source>
        <dbReference type="Proteomes" id="UP000681356"/>
    </source>
</evidence>
<dbReference type="SUPFAM" id="SSF52540">
    <property type="entry name" value="P-loop containing nucleoside triphosphate hydrolases"/>
    <property type="match status" value="1"/>
</dbReference>
<dbReference type="Proteomes" id="UP000681356">
    <property type="component" value="Unassembled WGS sequence"/>
</dbReference>
<proteinExistence type="predicted"/>